<sequence length="83" mass="9101">IRSLSDKWSIIASVGGGVYAPLDGVSMKTLLANGAIIFVYKLRKNLDLGIGAGLTNSYGIPMILPMMYFSWRNAGRYELKVDM</sequence>
<dbReference type="Pfam" id="PF19783">
    <property type="entry name" value="DUF6268"/>
    <property type="match status" value="1"/>
</dbReference>
<dbReference type="Proteomes" id="UP000653002">
    <property type="component" value="Unassembled WGS sequence"/>
</dbReference>
<proteinExistence type="predicted"/>
<reference evidence="2" key="1">
    <citation type="submission" date="2020-01" db="EMBL/GenBank/DDBJ databases">
        <authorList>
            <person name="Richard D."/>
        </authorList>
    </citation>
    <scope>NUCLEOTIDE SEQUENCE</scope>
    <source>
        <strain evidence="2">JP541</strain>
    </source>
</reference>
<protein>
    <recommendedName>
        <fullName evidence="1">DUF6268 domain-containing protein</fullName>
    </recommendedName>
</protein>
<evidence type="ECO:0000259" key="1">
    <source>
        <dbReference type="Pfam" id="PF19783"/>
    </source>
</evidence>
<dbReference type="AlphaFoldDB" id="A0A8I0H6S0"/>
<feature type="domain" description="DUF6268" evidence="1">
    <location>
        <begin position="1"/>
        <end position="83"/>
    </location>
</feature>
<comment type="caution">
    <text evidence="2">The sequence shown here is derived from an EMBL/GenBank/DDBJ whole genome shotgun (WGS) entry which is preliminary data.</text>
</comment>
<name>A0A8I0H6S0_XANCI</name>
<feature type="non-terminal residue" evidence="2">
    <location>
        <position position="83"/>
    </location>
</feature>
<dbReference type="EMBL" id="JAABFR010000216">
    <property type="protein sequence ID" value="MBD4335566.1"/>
    <property type="molecule type" value="Genomic_DNA"/>
</dbReference>
<organism evidence="2 3">
    <name type="scientific">Xanthomonas citri pv. citri</name>
    <dbReference type="NCBI Taxonomy" id="611301"/>
    <lineage>
        <taxon>Bacteria</taxon>
        <taxon>Pseudomonadati</taxon>
        <taxon>Pseudomonadota</taxon>
        <taxon>Gammaproteobacteria</taxon>
        <taxon>Lysobacterales</taxon>
        <taxon>Lysobacteraceae</taxon>
        <taxon>Xanthomonas</taxon>
    </lineage>
</organism>
<gene>
    <name evidence="2" type="ORF">GUH15_05645</name>
</gene>
<accession>A0A8I0H6S0</accession>
<feature type="non-terminal residue" evidence="2">
    <location>
        <position position="1"/>
    </location>
</feature>
<evidence type="ECO:0000313" key="2">
    <source>
        <dbReference type="EMBL" id="MBD4335566.1"/>
    </source>
</evidence>
<dbReference type="InterPro" id="IPR046235">
    <property type="entry name" value="DUF6268"/>
</dbReference>
<evidence type="ECO:0000313" key="3">
    <source>
        <dbReference type="Proteomes" id="UP000653002"/>
    </source>
</evidence>